<reference evidence="2" key="1">
    <citation type="journal article" date="2014" name="Front. Microbiol.">
        <title>High frequency of phylogenetically diverse reductive dehalogenase-homologous genes in deep subseafloor sedimentary metagenomes.</title>
        <authorList>
            <person name="Kawai M."/>
            <person name="Futagami T."/>
            <person name="Toyoda A."/>
            <person name="Takaki Y."/>
            <person name="Nishi S."/>
            <person name="Hori S."/>
            <person name="Arai W."/>
            <person name="Tsubouchi T."/>
            <person name="Morono Y."/>
            <person name="Uchiyama I."/>
            <person name="Ito T."/>
            <person name="Fujiyama A."/>
            <person name="Inagaki F."/>
            <person name="Takami H."/>
        </authorList>
    </citation>
    <scope>NUCLEOTIDE SEQUENCE</scope>
    <source>
        <strain evidence="2">Expedition CK06-06</strain>
    </source>
</reference>
<dbReference type="AlphaFoldDB" id="X1I5X1"/>
<proteinExistence type="predicted"/>
<feature type="region of interest" description="Disordered" evidence="1">
    <location>
        <begin position="227"/>
        <end position="264"/>
    </location>
</feature>
<dbReference type="InterPro" id="IPR008947">
    <property type="entry name" value="PLipase_C/P1_nuclease_dom_sf"/>
</dbReference>
<dbReference type="Gene3D" id="1.10.575.10">
    <property type="entry name" value="P1 Nuclease"/>
    <property type="match status" value="1"/>
</dbReference>
<comment type="caution">
    <text evidence="2">The sequence shown here is derived from an EMBL/GenBank/DDBJ whole genome shotgun (WGS) entry which is preliminary data.</text>
</comment>
<feature type="non-terminal residue" evidence="2">
    <location>
        <position position="1"/>
    </location>
</feature>
<sequence>GIFKFLPIHTAPATVALWLGNEAIKCVSNEAVNDKGEKISAMQPEGAAGWLGAMTHYFADLVVPAHLIDTKTYSHVYASSYYHNWFENQLANLTKWDKAYKSRGGPEQAFFSWDIHKVTLIPIEPIRPDFAIAQMADKAIEIAFRLDGNHEYVPINGTNHDTSENSGLFLSSKVYNTNNFWNWNEDIKNFGMLNSDYRFYYSKVEELLCWSVYYTACAMQYCYNEGKKENENKDPDPNNFVENPVRFPPSENSVIPSDEPGSQR</sequence>
<dbReference type="EMBL" id="BARU01030568">
    <property type="protein sequence ID" value="GAH64710.1"/>
    <property type="molecule type" value="Genomic_DNA"/>
</dbReference>
<gene>
    <name evidence="2" type="ORF">S03H2_48480</name>
</gene>
<accession>X1I5X1</accession>
<protein>
    <submittedName>
        <fullName evidence="2">Uncharacterized protein</fullName>
    </submittedName>
</protein>
<feature type="compositionally biased region" description="Basic and acidic residues" evidence="1">
    <location>
        <begin position="227"/>
        <end position="236"/>
    </location>
</feature>
<feature type="compositionally biased region" description="Polar residues" evidence="1">
    <location>
        <begin position="250"/>
        <end position="264"/>
    </location>
</feature>
<name>X1I5X1_9ZZZZ</name>
<evidence type="ECO:0000256" key="1">
    <source>
        <dbReference type="SAM" id="MobiDB-lite"/>
    </source>
</evidence>
<organism evidence="2">
    <name type="scientific">marine sediment metagenome</name>
    <dbReference type="NCBI Taxonomy" id="412755"/>
    <lineage>
        <taxon>unclassified sequences</taxon>
        <taxon>metagenomes</taxon>
        <taxon>ecological metagenomes</taxon>
    </lineage>
</organism>
<feature type="non-terminal residue" evidence="2">
    <location>
        <position position="264"/>
    </location>
</feature>
<dbReference type="GO" id="GO:0016788">
    <property type="term" value="F:hydrolase activity, acting on ester bonds"/>
    <property type="evidence" value="ECO:0007669"/>
    <property type="project" value="InterPro"/>
</dbReference>
<evidence type="ECO:0000313" key="2">
    <source>
        <dbReference type="EMBL" id="GAH64710.1"/>
    </source>
</evidence>